<protein>
    <submittedName>
        <fullName evidence="2">Uncharacterized protein</fullName>
    </submittedName>
</protein>
<dbReference type="EMBL" id="CXPG01000016">
    <property type="protein sequence ID" value="CTQ32839.1"/>
    <property type="molecule type" value="Genomic_DNA"/>
</dbReference>
<dbReference type="Proteomes" id="UP000048908">
    <property type="component" value="Unassembled WGS sequence"/>
</dbReference>
<dbReference type="AlphaFoldDB" id="A0A0M6XP21"/>
<feature type="transmembrane region" description="Helical" evidence="1">
    <location>
        <begin position="12"/>
        <end position="32"/>
    </location>
</feature>
<keyword evidence="1" id="KW-0812">Transmembrane</keyword>
<evidence type="ECO:0000256" key="1">
    <source>
        <dbReference type="SAM" id="Phobius"/>
    </source>
</evidence>
<evidence type="ECO:0000313" key="2">
    <source>
        <dbReference type="EMBL" id="CTQ32839.1"/>
    </source>
</evidence>
<accession>A0A0M6XP21</accession>
<organism evidence="2 3">
    <name type="scientific">Jannaschia rubra</name>
    <dbReference type="NCBI Taxonomy" id="282197"/>
    <lineage>
        <taxon>Bacteria</taxon>
        <taxon>Pseudomonadati</taxon>
        <taxon>Pseudomonadota</taxon>
        <taxon>Alphaproteobacteria</taxon>
        <taxon>Rhodobacterales</taxon>
        <taxon>Roseobacteraceae</taxon>
        <taxon>Jannaschia</taxon>
    </lineage>
</organism>
<sequence length="36" mass="4209">MMIFDSWILNWFVWLNAATILLALVMFVAGALRKPR</sequence>
<evidence type="ECO:0000313" key="3">
    <source>
        <dbReference type="Proteomes" id="UP000048908"/>
    </source>
</evidence>
<keyword evidence="1" id="KW-0472">Membrane</keyword>
<name>A0A0M6XP21_9RHOB</name>
<keyword evidence="1" id="KW-1133">Transmembrane helix</keyword>
<proteinExistence type="predicted"/>
<keyword evidence="3" id="KW-1185">Reference proteome</keyword>
<reference evidence="2 3" key="1">
    <citation type="submission" date="2015-07" db="EMBL/GenBank/DDBJ databases">
        <authorList>
            <person name="Noorani M."/>
        </authorList>
    </citation>
    <scope>NUCLEOTIDE SEQUENCE [LARGE SCALE GENOMIC DNA]</scope>
    <source>
        <strain evidence="2 3">CECT 5088</strain>
    </source>
</reference>
<gene>
    <name evidence="2" type="ORF">JAN5088_01611</name>
</gene>